<dbReference type="SUPFAM" id="SSF50729">
    <property type="entry name" value="PH domain-like"/>
    <property type="match status" value="1"/>
</dbReference>
<dbReference type="InterPro" id="IPR000219">
    <property type="entry name" value="DH_dom"/>
</dbReference>
<dbReference type="PROSITE" id="PS50010">
    <property type="entry name" value="DH_2"/>
    <property type="match status" value="1"/>
</dbReference>
<dbReference type="Pfam" id="PF00621">
    <property type="entry name" value="RhoGEF"/>
    <property type="match status" value="1"/>
</dbReference>
<evidence type="ECO:0000259" key="3">
    <source>
        <dbReference type="PROSITE" id="PS50010"/>
    </source>
</evidence>
<dbReference type="GO" id="GO:0005085">
    <property type="term" value="F:guanyl-nucleotide exchange factor activity"/>
    <property type="evidence" value="ECO:0007669"/>
    <property type="project" value="InterPro"/>
</dbReference>
<dbReference type="Gene3D" id="1.20.900.10">
    <property type="entry name" value="Dbl homology (DH) domain"/>
    <property type="match status" value="1"/>
</dbReference>
<dbReference type="SMART" id="SM00325">
    <property type="entry name" value="RhoGEF"/>
    <property type="match status" value="1"/>
</dbReference>
<dbReference type="Proteomes" id="UP001652622">
    <property type="component" value="Unplaced"/>
</dbReference>
<dbReference type="SMART" id="SM00233">
    <property type="entry name" value="PH"/>
    <property type="match status" value="1"/>
</dbReference>
<gene>
    <name evidence="5" type="primary">PLEKHG7</name>
</gene>
<name>A0A6P9ANM5_PANGU</name>
<dbReference type="InterPro" id="IPR040181">
    <property type="entry name" value="PKHG5/7"/>
</dbReference>
<dbReference type="AlphaFoldDB" id="A0A6P9ANM5"/>
<feature type="compositionally biased region" description="Low complexity" evidence="1">
    <location>
        <begin position="201"/>
        <end position="210"/>
    </location>
</feature>
<dbReference type="Pfam" id="PF15720">
    <property type="entry name" value="DUF4675"/>
    <property type="match status" value="1"/>
</dbReference>
<dbReference type="SUPFAM" id="SSF48065">
    <property type="entry name" value="DBL homology domain (DH-domain)"/>
    <property type="match status" value="1"/>
</dbReference>
<dbReference type="CTD" id="440107"/>
<dbReference type="PANTHER" id="PTHR13217">
    <property type="entry name" value="PLECKSTRIN HOMOLOGY DOMAIN-CONTAINING FAMILY G MEMBER 7"/>
    <property type="match status" value="1"/>
</dbReference>
<keyword evidence="4" id="KW-1185">Reference proteome</keyword>
<sequence>MENMDSGSSLDMDEVINMNEQCHVFKETELWKENVDLIEKNSLGNTVSSSYEISAPTNIGIKLGPDSLTRRRGLPGKLHLLNMEHDGADNPPYLFDRHAPSRISTSPTLRRLRKNTSSVSQIAPLHDSAENIRTDKQMPQINTFLSMHPELPSHPQHCSLPSSCGIYSNTVAQVQHSTSVNPKANLIDNKDDFSDTQTVQNSNENNPSPECEGNDSQQYSQALDLHKSSRLSVRRHSSVVVSLPGLEMFPGDLMISDSAAQFLYQSASLQNSESKRTWWPFAKKGINKDKQKQMAELEYCLSTQTIKMSECGGYKFHNVKDKTWHEMMKMYQLEAQATSDQLDTKKKEAVWELFTTECNYFLDHLLVLKMIFMDTLKYLQSKELLPDVDPELLFANLEELNQVTLSFVTSLFSTMEDHLLGRTPSLDFISVLTKHFQGNLCQSHQIYCLTYTSAIFYLEKLKKREDFGTFLKWCERNKECKRLRLAEMLVAPLHKLTRYPLLLKNIWKNTEAAEKVIINSLKEKVETSIRDLEGKVKWLDNFQKFKQLQEIIIWPSLWDQDKRQFVPEPLKYMLRDNPHENILSPTKRSLVLEGRLILAESMRFTDVYLFLFDDLLLITKPNRYKKRFDLSLTPACSFFSLELQSLLEEGGNCIVLGQPIPLDRIMVKNIDSFHITALGLRNAFLIQHENRYQQCIGAYLLQAQTEVSKKTWISQMETTITNYIRRNNLSKTSFFNTLAESSEI</sequence>
<feature type="domain" description="DH" evidence="3">
    <location>
        <begin position="345"/>
        <end position="542"/>
    </location>
</feature>
<proteinExistence type="predicted"/>
<evidence type="ECO:0000256" key="1">
    <source>
        <dbReference type="SAM" id="MobiDB-lite"/>
    </source>
</evidence>
<dbReference type="InterPro" id="IPR001849">
    <property type="entry name" value="PH_domain"/>
</dbReference>
<feature type="region of interest" description="Disordered" evidence="1">
    <location>
        <begin position="183"/>
        <end position="218"/>
    </location>
</feature>
<reference evidence="5" key="1">
    <citation type="submission" date="2025-08" db="UniProtKB">
        <authorList>
            <consortium name="RefSeq"/>
        </authorList>
    </citation>
    <scope>IDENTIFICATION</scope>
    <source>
        <tissue evidence="5">Blood</tissue>
    </source>
</reference>
<protein>
    <submittedName>
        <fullName evidence="5">Pleckstrin homology domain-containing family G member 7</fullName>
    </submittedName>
</protein>
<dbReference type="PROSITE" id="PS50003">
    <property type="entry name" value="PH_DOMAIN"/>
    <property type="match status" value="1"/>
</dbReference>
<organism evidence="4 5">
    <name type="scientific">Pantherophis guttatus</name>
    <name type="common">Corn snake</name>
    <name type="synonym">Elaphe guttata</name>
    <dbReference type="NCBI Taxonomy" id="94885"/>
    <lineage>
        <taxon>Eukaryota</taxon>
        <taxon>Metazoa</taxon>
        <taxon>Chordata</taxon>
        <taxon>Craniata</taxon>
        <taxon>Vertebrata</taxon>
        <taxon>Euteleostomi</taxon>
        <taxon>Lepidosauria</taxon>
        <taxon>Squamata</taxon>
        <taxon>Bifurcata</taxon>
        <taxon>Unidentata</taxon>
        <taxon>Episquamata</taxon>
        <taxon>Toxicofera</taxon>
        <taxon>Serpentes</taxon>
        <taxon>Colubroidea</taxon>
        <taxon>Colubridae</taxon>
        <taxon>Colubrinae</taxon>
        <taxon>Pantherophis</taxon>
    </lineage>
</organism>
<dbReference type="InterPro" id="IPR035899">
    <property type="entry name" value="DBL_dom_sf"/>
</dbReference>
<evidence type="ECO:0000313" key="5">
    <source>
        <dbReference type="RefSeq" id="XP_034259059.1"/>
    </source>
</evidence>
<evidence type="ECO:0000313" key="4">
    <source>
        <dbReference type="Proteomes" id="UP001652622"/>
    </source>
</evidence>
<dbReference type="GeneID" id="117655588"/>
<evidence type="ECO:0000259" key="2">
    <source>
        <dbReference type="PROSITE" id="PS50003"/>
    </source>
</evidence>
<dbReference type="RefSeq" id="XP_034259059.1">
    <property type="nucleotide sequence ID" value="XM_034403168.1"/>
</dbReference>
<dbReference type="InterPro" id="IPR001331">
    <property type="entry name" value="GDS_CDC24_CS"/>
</dbReference>
<dbReference type="GO" id="GO:0007266">
    <property type="term" value="P:Rho protein signal transduction"/>
    <property type="evidence" value="ECO:0007669"/>
    <property type="project" value="TreeGrafter"/>
</dbReference>
<feature type="domain" description="PH" evidence="2">
    <location>
        <begin position="589"/>
        <end position="721"/>
    </location>
</feature>
<dbReference type="KEGG" id="pgut:117655588"/>
<dbReference type="OMA" id="QEKEHCH"/>
<dbReference type="Gene3D" id="2.30.29.30">
    <property type="entry name" value="Pleckstrin-homology domain (PH domain)/Phosphotyrosine-binding domain (PTB)"/>
    <property type="match status" value="1"/>
</dbReference>
<dbReference type="InParanoid" id="A0A6P9ANM5"/>
<accession>A0A6P9ANM5</accession>
<dbReference type="PANTHER" id="PTHR13217:SF6">
    <property type="entry name" value="PLECKSTRIN HOMOLOGY DOMAIN-CONTAINING FAMILY G MEMBER 7"/>
    <property type="match status" value="1"/>
</dbReference>
<dbReference type="PROSITE" id="PS00741">
    <property type="entry name" value="DH_1"/>
    <property type="match status" value="1"/>
</dbReference>
<dbReference type="InterPro" id="IPR011993">
    <property type="entry name" value="PH-like_dom_sf"/>
</dbReference>